<proteinExistence type="predicted"/>
<sequence length="136" mass="14593">MEPMLVIRGSENVHLPQGQCQLTQKVERTPLAAFLCPILAAWRKSEQCHKVPTIPGSWLKPAAKEKGGKIPAGKLLALRTSSMEASWGAGELALEMPYDNSECQSCVAAPASTLSPLPGSKAPAAYLESTFWNFLG</sequence>
<evidence type="ECO:0000313" key="2">
    <source>
        <dbReference type="Proteomes" id="UP000322234"/>
    </source>
</evidence>
<dbReference type="Proteomes" id="UP000322234">
    <property type="component" value="Unassembled WGS sequence"/>
</dbReference>
<comment type="caution">
    <text evidence="1">The sequence shown here is derived from an EMBL/GenBank/DDBJ whole genome shotgun (WGS) entry which is preliminary data.</text>
</comment>
<protein>
    <submittedName>
        <fullName evidence="1">Uncharacterized protein</fullName>
    </submittedName>
</protein>
<accession>A0A6B0S290</accession>
<keyword evidence="2" id="KW-1185">Reference proteome</keyword>
<name>A0A6B0S290_9CETA</name>
<dbReference type="EMBL" id="VBQZ03000166">
    <property type="protein sequence ID" value="MXQ96588.1"/>
    <property type="molecule type" value="Genomic_DNA"/>
</dbReference>
<reference evidence="1" key="1">
    <citation type="submission" date="2019-10" db="EMBL/GenBank/DDBJ databases">
        <title>The sequence and de novo assembly of the wild yak genome.</title>
        <authorList>
            <person name="Liu Y."/>
        </authorList>
    </citation>
    <scope>NUCLEOTIDE SEQUENCE [LARGE SCALE GENOMIC DNA]</scope>
    <source>
        <strain evidence="1">WY2019</strain>
    </source>
</reference>
<organism evidence="1 2">
    <name type="scientific">Bos mutus</name>
    <name type="common">wild yak</name>
    <dbReference type="NCBI Taxonomy" id="72004"/>
    <lineage>
        <taxon>Eukaryota</taxon>
        <taxon>Metazoa</taxon>
        <taxon>Chordata</taxon>
        <taxon>Craniata</taxon>
        <taxon>Vertebrata</taxon>
        <taxon>Euteleostomi</taxon>
        <taxon>Mammalia</taxon>
        <taxon>Eutheria</taxon>
        <taxon>Laurasiatheria</taxon>
        <taxon>Artiodactyla</taxon>
        <taxon>Ruminantia</taxon>
        <taxon>Pecora</taxon>
        <taxon>Bovidae</taxon>
        <taxon>Bovinae</taxon>
        <taxon>Bos</taxon>
    </lineage>
</organism>
<gene>
    <name evidence="1" type="ORF">E5288_WYG022889</name>
</gene>
<evidence type="ECO:0000313" key="1">
    <source>
        <dbReference type="EMBL" id="MXQ96588.1"/>
    </source>
</evidence>
<dbReference type="AlphaFoldDB" id="A0A6B0S290"/>